<dbReference type="RefSeq" id="WP_257443411.1">
    <property type="nucleotide sequence ID" value="NZ_JANIPJ010000003.1"/>
</dbReference>
<dbReference type="AlphaFoldDB" id="A0A9X2MMZ4"/>
<comment type="caution">
    <text evidence="2">The sequence shown here is derived from an EMBL/GenBank/DDBJ whole genome shotgun (WGS) entry which is preliminary data.</text>
</comment>
<gene>
    <name evidence="2" type="ORF">NQZ67_05125</name>
</gene>
<dbReference type="InterPro" id="IPR049825">
    <property type="entry name" value="Lasso_PadeA-like"/>
</dbReference>
<organism evidence="2 3">
    <name type="scientific">Paenibacillus soyae</name>
    <dbReference type="NCBI Taxonomy" id="2969249"/>
    <lineage>
        <taxon>Bacteria</taxon>
        <taxon>Bacillati</taxon>
        <taxon>Bacillota</taxon>
        <taxon>Bacilli</taxon>
        <taxon>Bacillales</taxon>
        <taxon>Paenibacillaceae</taxon>
        <taxon>Paenibacillus</taxon>
    </lineage>
</organism>
<evidence type="ECO:0000256" key="1">
    <source>
        <dbReference type="SAM" id="MobiDB-lite"/>
    </source>
</evidence>
<dbReference type="NCBIfam" id="NF033524">
    <property type="entry name" value="lasso_PadeA_fam"/>
    <property type="match status" value="1"/>
</dbReference>
<dbReference type="EMBL" id="JANIPJ010000003">
    <property type="protein sequence ID" value="MCR2803260.1"/>
    <property type="molecule type" value="Genomic_DNA"/>
</dbReference>
<evidence type="ECO:0000313" key="3">
    <source>
        <dbReference type="Proteomes" id="UP001141950"/>
    </source>
</evidence>
<accession>A0A9X2MMZ4</accession>
<proteinExistence type="predicted"/>
<dbReference type="Proteomes" id="UP001141950">
    <property type="component" value="Unassembled WGS sequence"/>
</dbReference>
<feature type="region of interest" description="Disordered" evidence="1">
    <location>
        <begin position="21"/>
        <end position="48"/>
    </location>
</feature>
<sequence>MTKETRKEWQPLKLELLDVSATMGGPNGIYPDRNGKGNNNGHPHAEES</sequence>
<keyword evidence="3" id="KW-1185">Reference proteome</keyword>
<evidence type="ECO:0000313" key="2">
    <source>
        <dbReference type="EMBL" id="MCR2803260.1"/>
    </source>
</evidence>
<reference evidence="2" key="1">
    <citation type="submission" date="2022-08" db="EMBL/GenBank/DDBJ databases">
        <title>The genomic sequence of strain Paenibacillus sp. SCIV0701.</title>
        <authorList>
            <person name="Zhao H."/>
        </authorList>
    </citation>
    <scope>NUCLEOTIDE SEQUENCE</scope>
    <source>
        <strain evidence="2">SCIV0701</strain>
    </source>
</reference>
<protein>
    <submittedName>
        <fullName evidence="2">Paeninodin family lasso peptide</fullName>
    </submittedName>
</protein>
<name>A0A9X2MMZ4_9BACL</name>